<dbReference type="GO" id="GO:0006412">
    <property type="term" value="P:translation"/>
    <property type="evidence" value="ECO:0007669"/>
    <property type="project" value="UniProtKB-UniRule"/>
</dbReference>
<protein>
    <recommendedName>
        <fullName evidence="4">Large ribosomal subunit protein uL15</fullName>
    </recommendedName>
</protein>
<feature type="compositionally biased region" description="Basic and acidic residues" evidence="5">
    <location>
        <begin position="1"/>
        <end position="14"/>
    </location>
</feature>
<dbReference type="PANTHER" id="PTHR12934">
    <property type="entry name" value="50S RIBOSOMAL PROTEIN L15"/>
    <property type="match status" value="1"/>
</dbReference>
<dbReference type="InterPro" id="IPR005749">
    <property type="entry name" value="Ribosomal_uL15_bac-type"/>
</dbReference>
<name>A0A0G2BP72_9BACT</name>
<comment type="function">
    <text evidence="4">Binds to the 23S rRNA.</text>
</comment>
<evidence type="ECO:0000313" key="7">
    <source>
        <dbReference type="EMBL" id="KKW47724.1"/>
    </source>
</evidence>
<evidence type="ECO:0000256" key="5">
    <source>
        <dbReference type="SAM" id="MobiDB-lite"/>
    </source>
</evidence>
<organism evidence="7 8">
    <name type="scientific">Candidatus Kaiserbacteria bacterium GW2011_GWA2_58_9</name>
    <dbReference type="NCBI Taxonomy" id="1618672"/>
    <lineage>
        <taxon>Bacteria</taxon>
        <taxon>Candidatus Kaiseribacteriota</taxon>
    </lineage>
</organism>
<dbReference type="PATRIC" id="fig|1618672.3.peg.156"/>
<evidence type="ECO:0000256" key="4">
    <source>
        <dbReference type="HAMAP-Rule" id="MF_01341"/>
    </source>
</evidence>
<keyword evidence="4" id="KW-0694">RNA-binding</keyword>
<sequence length="149" mass="15818">MQLNELRRPNDLKRPAQRVGRGQSSGRGKQSGRGGKGQTARAGAKMRPEWRDIIKKLPKRRGYGKNRGRTVVGTRPEALALSLGRLDALFESGAVVSPATLAERGALGRKPRPIKIVGGGAFSKKLSVRGIPVSSSARAAIEKAGGTVE</sequence>
<dbReference type="GO" id="GO:0022625">
    <property type="term" value="C:cytosolic large ribosomal subunit"/>
    <property type="evidence" value="ECO:0007669"/>
    <property type="project" value="TreeGrafter"/>
</dbReference>
<dbReference type="Gene3D" id="3.100.10.10">
    <property type="match status" value="1"/>
</dbReference>
<dbReference type="InterPro" id="IPR030878">
    <property type="entry name" value="Ribosomal_uL15"/>
</dbReference>
<dbReference type="SUPFAM" id="SSF52080">
    <property type="entry name" value="Ribosomal proteins L15p and L18e"/>
    <property type="match status" value="1"/>
</dbReference>
<comment type="similarity">
    <text evidence="1 4">Belongs to the universal ribosomal protein uL15 family.</text>
</comment>
<dbReference type="NCBIfam" id="TIGR01071">
    <property type="entry name" value="rplO_bact"/>
    <property type="match status" value="1"/>
</dbReference>
<reference evidence="7 8" key="1">
    <citation type="journal article" date="2015" name="Nature">
        <title>rRNA introns, odd ribosomes, and small enigmatic genomes across a large radiation of phyla.</title>
        <authorList>
            <person name="Brown C.T."/>
            <person name="Hug L.A."/>
            <person name="Thomas B.C."/>
            <person name="Sharon I."/>
            <person name="Castelle C.J."/>
            <person name="Singh A."/>
            <person name="Wilkins M.J."/>
            <person name="Williams K.H."/>
            <person name="Banfield J.F."/>
        </authorList>
    </citation>
    <scope>NUCLEOTIDE SEQUENCE [LARGE SCALE GENOMIC DNA]</scope>
</reference>
<dbReference type="HAMAP" id="MF_01341">
    <property type="entry name" value="Ribosomal_uL15"/>
    <property type="match status" value="1"/>
</dbReference>
<dbReference type="InterPro" id="IPR036227">
    <property type="entry name" value="Ribosomal_uL15/eL18_sf"/>
</dbReference>
<evidence type="ECO:0000256" key="1">
    <source>
        <dbReference type="ARBA" id="ARBA00007320"/>
    </source>
</evidence>
<dbReference type="AlphaFoldDB" id="A0A0G2BP72"/>
<gene>
    <name evidence="4" type="primary">rplO</name>
    <name evidence="7" type="ORF">UY98_C0007G0008</name>
</gene>
<keyword evidence="4" id="KW-0699">rRNA-binding</keyword>
<dbReference type="Proteomes" id="UP000034789">
    <property type="component" value="Unassembled WGS sequence"/>
</dbReference>
<dbReference type="Pfam" id="PF00828">
    <property type="entry name" value="Ribosomal_L27A"/>
    <property type="match status" value="1"/>
</dbReference>
<keyword evidence="2 4" id="KW-0689">Ribosomal protein</keyword>
<feature type="region of interest" description="Disordered" evidence="5">
    <location>
        <begin position="1"/>
        <end position="49"/>
    </location>
</feature>
<dbReference type="PANTHER" id="PTHR12934:SF11">
    <property type="entry name" value="LARGE RIBOSOMAL SUBUNIT PROTEIN UL15M"/>
    <property type="match status" value="1"/>
</dbReference>
<dbReference type="EMBL" id="LCSD01000007">
    <property type="protein sequence ID" value="KKW47724.1"/>
    <property type="molecule type" value="Genomic_DNA"/>
</dbReference>
<keyword evidence="3 4" id="KW-0687">Ribonucleoprotein</keyword>
<evidence type="ECO:0000256" key="3">
    <source>
        <dbReference type="ARBA" id="ARBA00023274"/>
    </source>
</evidence>
<feature type="compositionally biased region" description="Gly residues" evidence="5">
    <location>
        <begin position="23"/>
        <end position="37"/>
    </location>
</feature>
<feature type="domain" description="Large ribosomal subunit protein uL15/eL18" evidence="6">
    <location>
        <begin position="81"/>
        <end position="149"/>
    </location>
</feature>
<evidence type="ECO:0000256" key="2">
    <source>
        <dbReference type="ARBA" id="ARBA00022980"/>
    </source>
</evidence>
<comment type="subunit">
    <text evidence="4">Part of the 50S ribosomal subunit.</text>
</comment>
<dbReference type="GO" id="GO:0019843">
    <property type="term" value="F:rRNA binding"/>
    <property type="evidence" value="ECO:0007669"/>
    <property type="project" value="UniProtKB-UniRule"/>
</dbReference>
<dbReference type="GO" id="GO:0003735">
    <property type="term" value="F:structural constituent of ribosome"/>
    <property type="evidence" value="ECO:0007669"/>
    <property type="project" value="InterPro"/>
</dbReference>
<evidence type="ECO:0000259" key="6">
    <source>
        <dbReference type="Pfam" id="PF00828"/>
    </source>
</evidence>
<proteinExistence type="inferred from homology"/>
<evidence type="ECO:0000313" key="8">
    <source>
        <dbReference type="Proteomes" id="UP000034789"/>
    </source>
</evidence>
<dbReference type="InterPro" id="IPR021131">
    <property type="entry name" value="Ribosomal_uL15/eL18"/>
</dbReference>
<comment type="caution">
    <text evidence="7">The sequence shown here is derived from an EMBL/GenBank/DDBJ whole genome shotgun (WGS) entry which is preliminary data.</text>
</comment>
<accession>A0A0G2BP72</accession>